<name>A0A1I0A011_9GAMM</name>
<dbReference type="PROSITE" id="PS51194">
    <property type="entry name" value="HELICASE_CTER"/>
    <property type="match status" value="1"/>
</dbReference>
<feature type="domain" description="Helicase ATP-binding" evidence="2">
    <location>
        <begin position="38"/>
        <end position="306"/>
    </location>
</feature>
<dbReference type="PANTHER" id="PTHR45629:SF7">
    <property type="entry name" value="DNA EXCISION REPAIR PROTEIN ERCC-6-RELATED"/>
    <property type="match status" value="1"/>
</dbReference>
<dbReference type="InterPro" id="IPR027417">
    <property type="entry name" value="P-loop_NTPase"/>
</dbReference>
<dbReference type="GO" id="GO:0004386">
    <property type="term" value="F:helicase activity"/>
    <property type="evidence" value="ECO:0007669"/>
    <property type="project" value="UniProtKB-KW"/>
</dbReference>
<dbReference type="InterPro" id="IPR050496">
    <property type="entry name" value="SNF2_RAD54_helicase_repair"/>
</dbReference>
<dbReference type="InterPro" id="IPR038718">
    <property type="entry name" value="SNF2-like_sf"/>
</dbReference>
<sequence length="929" mass="106422">MSHNFKGWDAVAARLIMVANDLSIKKLNAGQRASLVAIAKRLVNNGVIIADEVGMGKTRIAALVSKAIVDCGGRVAIIVPPGLGYQWNSELADANINSPPKLIRSLYQYLASFSSDENVIPYEQSITLISQLFMNWRLSEKSEVWRWSLLPQVYGKWRKSQSERFPNKYHKNDKCDWNAEVDVASDKIVQFLERISKSNYKSKLIKRIEYIYDNTPWPNALNAKEYKNDEYLRPFLESAVGLGLGEFDLIIIDEAHKSRKAESGLNKMLTNLLVESASARRIAITATPVELYPQQWLEIFSRINVDVEVNNQIKSIINEYIQSVKDIQTFTNNPIAKKVFMDSAKKFEVALSPFLLRRDKRQDEHVQKFRDKMNGLNDYRQEKSIEIELETLTDEWKRSICAAEAISIVSRGSDENMLKRLRLTLANGHGLSSCIDEMTKAELEEKTLEEELVNEGEGLKQSTNIDYIEINSLEVVEQKRIKRLNYWKSIMAKPFSSENQGTSIDLDVLYDHPAILATVNKIEELVENTNEKVLVFGRFNKPLSALTHLLNTRQMLKALVQNCYWPQQQLNDQQEKILPIAIRQLVANANLTCEQKILLSSLRDIKICSDKLKTQYHQSNNIRAQNRKKLIQSLITGFDDLGEKISSISAKLSDEFNQNQNLKALFDAFHSQVNKENTIHANDSEITNNNSALNIVSRALFELVDANDNKSNETRLVDAFISLVSVLREHNEGDKNDDGELDKYEAEELWSILYERIKEEYNSHDGKFARLLNGSTKPETRRLLQLAFNREQSFPKVLIAQSVVGREGLNLHQACRYVILFHPEWNPGVVEQQIGRVDRLGSLWHKKLDQFLEENSEISSLNEIPKIEIFTVIFKGTYDEINWNVLKSRWSDLKAQLHGIIIPTRDNCSDEEAKLILEINKNAPYFSPE</sequence>
<dbReference type="OrthoDB" id="9814088at2"/>
<reference evidence="5" key="1">
    <citation type="submission" date="2016-10" db="EMBL/GenBank/DDBJ databases">
        <authorList>
            <person name="Varghese N."/>
            <person name="Submissions S."/>
        </authorList>
    </citation>
    <scope>NUCLEOTIDE SEQUENCE [LARGE SCALE GENOMIC DNA]</scope>
    <source>
        <strain evidence="5">DSM 18579</strain>
    </source>
</reference>
<dbReference type="PROSITE" id="PS51192">
    <property type="entry name" value="HELICASE_ATP_BIND_1"/>
    <property type="match status" value="1"/>
</dbReference>
<evidence type="ECO:0000259" key="3">
    <source>
        <dbReference type="PROSITE" id="PS51194"/>
    </source>
</evidence>
<feature type="domain" description="Helicase C-terminal" evidence="3">
    <location>
        <begin position="715"/>
        <end position="889"/>
    </location>
</feature>
<dbReference type="SMART" id="SM00487">
    <property type="entry name" value="DEXDc"/>
    <property type="match status" value="1"/>
</dbReference>
<gene>
    <name evidence="4" type="ORF">SAMN02583745_00785</name>
</gene>
<dbReference type="PANTHER" id="PTHR45629">
    <property type="entry name" value="SNF2/RAD54 FAMILY MEMBER"/>
    <property type="match status" value="1"/>
</dbReference>
<dbReference type="InterPro" id="IPR001650">
    <property type="entry name" value="Helicase_C-like"/>
</dbReference>
<dbReference type="CDD" id="cd18793">
    <property type="entry name" value="SF2_C_SNF"/>
    <property type="match status" value="1"/>
</dbReference>
<dbReference type="RefSeq" id="WP_093317970.1">
    <property type="nucleotide sequence ID" value="NZ_FOHV01000004.1"/>
</dbReference>
<evidence type="ECO:0000259" key="2">
    <source>
        <dbReference type="PROSITE" id="PS51192"/>
    </source>
</evidence>
<protein>
    <submittedName>
        <fullName evidence="4">Type III restriction enzyme, res subunit</fullName>
    </submittedName>
</protein>
<dbReference type="Proteomes" id="UP000242642">
    <property type="component" value="Unassembled WGS sequence"/>
</dbReference>
<dbReference type="InterPro" id="IPR049730">
    <property type="entry name" value="SNF2/RAD54-like_C"/>
</dbReference>
<dbReference type="EMBL" id="FOHV01000004">
    <property type="protein sequence ID" value="SES87359.1"/>
    <property type="molecule type" value="Genomic_DNA"/>
</dbReference>
<dbReference type="AlphaFoldDB" id="A0A1I0A011"/>
<evidence type="ECO:0000313" key="4">
    <source>
        <dbReference type="EMBL" id="SES87359.1"/>
    </source>
</evidence>
<dbReference type="SMART" id="SM00490">
    <property type="entry name" value="HELICc"/>
    <property type="match status" value="1"/>
</dbReference>
<dbReference type="InterPro" id="IPR014001">
    <property type="entry name" value="Helicase_ATP-bd"/>
</dbReference>
<dbReference type="SUPFAM" id="SSF52540">
    <property type="entry name" value="P-loop containing nucleoside triphosphate hydrolases"/>
    <property type="match status" value="2"/>
</dbReference>
<dbReference type="STRING" id="1123402.SAMN02583745_00785"/>
<keyword evidence="5" id="KW-1185">Reference proteome</keyword>
<keyword evidence="1" id="KW-0378">Hydrolase</keyword>
<evidence type="ECO:0000256" key="1">
    <source>
        <dbReference type="ARBA" id="ARBA00022801"/>
    </source>
</evidence>
<organism evidence="4 5">
    <name type="scientific">Thorsellia anophelis DSM 18579</name>
    <dbReference type="NCBI Taxonomy" id="1123402"/>
    <lineage>
        <taxon>Bacteria</taxon>
        <taxon>Pseudomonadati</taxon>
        <taxon>Pseudomonadota</taxon>
        <taxon>Gammaproteobacteria</taxon>
        <taxon>Enterobacterales</taxon>
        <taxon>Thorselliaceae</taxon>
        <taxon>Thorsellia</taxon>
    </lineage>
</organism>
<dbReference type="Gene3D" id="3.40.50.300">
    <property type="entry name" value="P-loop containing nucleotide triphosphate hydrolases"/>
    <property type="match status" value="1"/>
</dbReference>
<dbReference type="Pfam" id="PF00271">
    <property type="entry name" value="Helicase_C"/>
    <property type="match status" value="1"/>
</dbReference>
<proteinExistence type="predicted"/>
<evidence type="ECO:0000313" key="5">
    <source>
        <dbReference type="Proteomes" id="UP000242642"/>
    </source>
</evidence>
<dbReference type="Gene3D" id="3.40.50.10810">
    <property type="entry name" value="Tandem AAA-ATPase domain"/>
    <property type="match status" value="2"/>
</dbReference>
<dbReference type="GO" id="GO:0016787">
    <property type="term" value="F:hydrolase activity"/>
    <property type="evidence" value="ECO:0007669"/>
    <property type="project" value="UniProtKB-KW"/>
</dbReference>
<accession>A0A1I0A011</accession>